<dbReference type="PANTHER" id="PTHR37419:SF1">
    <property type="entry name" value="SERINE_THREONINE-PROTEIN KINASE TOXIN HIPA"/>
    <property type="match status" value="1"/>
</dbReference>
<dbReference type="InterPro" id="IPR012893">
    <property type="entry name" value="HipA-like_C"/>
</dbReference>
<protein>
    <submittedName>
        <fullName evidence="6">HipA domain-containing protein</fullName>
    </submittedName>
</protein>
<feature type="domain" description="HipA N-terminal subdomain 1" evidence="5">
    <location>
        <begin position="15"/>
        <end position="100"/>
    </location>
</feature>
<evidence type="ECO:0000313" key="6">
    <source>
        <dbReference type="EMBL" id="UYG53449.1"/>
    </source>
</evidence>
<proteinExistence type="inferred from homology"/>
<dbReference type="Proteomes" id="UP001162800">
    <property type="component" value="Plasmid unnamed1"/>
</dbReference>
<dbReference type="NCBIfam" id="TIGR03071">
    <property type="entry name" value="couple_hipA"/>
    <property type="match status" value="1"/>
</dbReference>
<keyword evidence="6" id="KW-0614">Plasmid</keyword>
<dbReference type="InterPro" id="IPR017508">
    <property type="entry name" value="HipA_N1"/>
</dbReference>
<dbReference type="Pfam" id="PF13657">
    <property type="entry name" value="Couple_hipA"/>
    <property type="match status" value="1"/>
</dbReference>
<evidence type="ECO:0000256" key="2">
    <source>
        <dbReference type="ARBA" id="ARBA00022679"/>
    </source>
</evidence>
<organism evidence="6 7">
    <name type="scientific">Comamonas endophytica</name>
    <dbReference type="NCBI Taxonomy" id="2949090"/>
    <lineage>
        <taxon>Bacteria</taxon>
        <taxon>Pseudomonadati</taxon>
        <taxon>Pseudomonadota</taxon>
        <taxon>Betaproteobacteria</taxon>
        <taxon>Burkholderiales</taxon>
        <taxon>Comamonadaceae</taxon>
        <taxon>Comamonas</taxon>
    </lineage>
</organism>
<evidence type="ECO:0000256" key="3">
    <source>
        <dbReference type="ARBA" id="ARBA00022777"/>
    </source>
</evidence>
<dbReference type="Pfam" id="PF07804">
    <property type="entry name" value="HipA_C"/>
    <property type="match status" value="1"/>
</dbReference>
<keyword evidence="7" id="KW-1185">Reference proteome</keyword>
<name>A0ABY6GG42_9BURK</name>
<gene>
    <name evidence="6" type="ORF">M9799_18935</name>
</gene>
<evidence type="ECO:0000256" key="1">
    <source>
        <dbReference type="ARBA" id="ARBA00010164"/>
    </source>
</evidence>
<feature type="domain" description="HipA-like C-terminal" evidence="4">
    <location>
        <begin position="143"/>
        <end position="371"/>
    </location>
</feature>
<sequence>MRGSASLVPARVRELQVLLFGRRAGTLTLAGQRLGFRYCAEWLAQPDAMALSLSLPLQAQPFDDHQARPFFAGLLAQVTARNDFARLAHPGSECAGAVRFLGAGQELPAAQAHAVRWLGDAEVLDLLEDRPMRGGTQTLRRALAGAPDRLPVVFDGARIGLPLGGTPSSHFLRAALPGVEHGVANAAFCTALAQVMGLRPAQTQFHAVQGRPFLLVERYDRVVDAAGRPQRLHQEDFCQALGVSPETRYQHQGGPGLAPCFDLLRRAARPARPQLLRLFDDAVFNALIGNHAAHTGSFSLLYAGKETILAPFDTFWSAAVHPALAPKMALAIGSQYDFSRLQARDWERFADGTGFSREHSRSRILELAESLPLAARRLHSAAGRVYSGNAVAERIVALITQRCALTRGLLG</sequence>
<accession>A0ABY6GG42</accession>
<keyword evidence="3" id="KW-0418">Kinase</keyword>
<dbReference type="InterPro" id="IPR052028">
    <property type="entry name" value="HipA_Ser/Thr_kinase"/>
</dbReference>
<dbReference type="RefSeq" id="WP_231043685.1">
    <property type="nucleotide sequence ID" value="NZ_CP106882.1"/>
</dbReference>
<keyword evidence="2" id="KW-0808">Transferase</keyword>
<evidence type="ECO:0000259" key="5">
    <source>
        <dbReference type="Pfam" id="PF13657"/>
    </source>
</evidence>
<geneLocation type="plasmid" evidence="6 7">
    <name>unnamed1</name>
</geneLocation>
<evidence type="ECO:0000259" key="4">
    <source>
        <dbReference type="Pfam" id="PF07804"/>
    </source>
</evidence>
<dbReference type="PANTHER" id="PTHR37419">
    <property type="entry name" value="SERINE/THREONINE-PROTEIN KINASE TOXIN HIPA"/>
    <property type="match status" value="1"/>
</dbReference>
<reference evidence="6" key="1">
    <citation type="submission" date="2022-09" db="EMBL/GenBank/DDBJ databases">
        <title>The complete genome of Acidovorax sp. 5MLIR.</title>
        <authorList>
            <person name="Liu L."/>
            <person name="Yue J."/>
            <person name="Yang F."/>
            <person name="Yuan J."/>
            <person name="Li L."/>
        </authorList>
    </citation>
    <scope>NUCLEOTIDE SEQUENCE</scope>
    <source>
        <strain evidence="6">5MLIR</strain>
        <plasmid evidence="6">unnamed1</plasmid>
    </source>
</reference>
<dbReference type="EMBL" id="CP106882">
    <property type="protein sequence ID" value="UYG53449.1"/>
    <property type="molecule type" value="Genomic_DNA"/>
</dbReference>
<evidence type="ECO:0000313" key="7">
    <source>
        <dbReference type="Proteomes" id="UP001162800"/>
    </source>
</evidence>
<comment type="similarity">
    <text evidence="1">Belongs to the HipA Ser/Thr kinase family.</text>
</comment>